<dbReference type="AlphaFoldDB" id="A0A3D8S8Z1"/>
<name>A0A3D8S8Z1_9HELO</name>
<feature type="region of interest" description="Disordered" evidence="1">
    <location>
        <begin position="1"/>
        <end position="77"/>
    </location>
</feature>
<feature type="compositionally biased region" description="Polar residues" evidence="1">
    <location>
        <begin position="55"/>
        <end position="71"/>
    </location>
</feature>
<evidence type="ECO:0000313" key="2">
    <source>
        <dbReference type="EMBL" id="RDW82825.1"/>
    </source>
</evidence>
<keyword evidence="3" id="KW-1185">Reference proteome</keyword>
<organism evidence="2 3">
    <name type="scientific">Coleophoma cylindrospora</name>
    <dbReference type="NCBI Taxonomy" id="1849047"/>
    <lineage>
        <taxon>Eukaryota</taxon>
        <taxon>Fungi</taxon>
        <taxon>Dikarya</taxon>
        <taxon>Ascomycota</taxon>
        <taxon>Pezizomycotina</taxon>
        <taxon>Leotiomycetes</taxon>
        <taxon>Helotiales</taxon>
        <taxon>Dermateaceae</taxon>
        <taxon>Coleophoma</taxon>
    </lineage>
</organism>
<sequence length="77" mass="8306">MASSSSRHDNHRTGLADIQSCDREEAYDAANDETHRSRVGDGARSEDALEVSPLTGGSVQRLDTSPFSNDGQAVRED</sequence>
<proteinExistence type="predicted"/>
<evidence type="ECO:0000256" key="1">
    <source>
        <dbReference type="SAM" id="MobiDB-lite"/>
    </source>
</evidence>
<reference evidence="2 3" key="1">
    <citation type="journal article" date="2018" name="IMA Fungus">
        <title>IMA Genome-F 9: Draft genome sequence of Annulohypoxylon stygium, Aspergillus mulundensis, Berkeleyomyces basicola (syn. Thielaviopsis basicola), Ceratocystis smalleyi, two Cercospora beticola strains, Coleophoma cylindrospora, Fusarium fracticaudum, Phialophora cf. hyalina, and Morchella septimelata.</title>
        <authorList>
            <person name="Wingfield B.D."/>
            <person name="Bills G.F."/>
            <person name="Dong Y."/>
            <person name="Huang W."/>
            <person name="Nel W.J."/>
            <person name="Swalarsk-Parry B.S."/>
            <person name="Vaghefi N."/>
            <person name="Wilken P.M."/>
            <person name="An Z."/>
            <person name="de Beer Z.W."/>
            <person name="De Vos L."/>
            <person name="Chen L."/>
            <person name="Duong T.A."/>
            <person name="Gao Y."/>
            <person name="Hammerbacher A."/>
            <person name="Kikkert J.R."/>
            <person name="Li Y."/>
            <person name="Li H."/>
            <person name="Li K."/>
            <person name="Li Q."/>
            <person name="Liu X."/>
            <person name="Ma X."/>
            <person name="Naidoo K."/>
            <person name="Pethybridge S.J."/>
            <person name="Sun J."/>
            <person name="Steenkamp E.T."/>
            <person name="van der Nest M.A."/>
            <person name="van Wyk S."/>
            <person name="Wingfield M.J."/>
            <person name="Xiong C."/>
            <person name="Yue Q."/>
            <person name="Zhang X."/>
        </authorList>
    </citation>
    <scope>NUCLEOTIDE SEQUENCE [LARGE SCALE GENOMIC DNA]</scope>
    <source>
        <strain evidence="2 3">BP6252</strain>
    </source>
</reference>
<comment type="caution">
    <text evidence="2">The sequence shown here is derived from an EMBL/GenBank/DDBJ whole genome shotgun (WGS) entry which is preliminary data.</text>
</comment>
<gene>
    <name evidence="2" type="ORF">BP6252_03937</name>
</gene>
<dbReference type="Proteomes" id="UP000256645">
    <property type="component" value="Unassembled WGS sequence"/>
</dbReference>
<evidence type="ECO:0000313" key="3">
    <source>
        <dbReference type="Proteomes" id="UP000256645"/>
    </source>
</evidence>
<protein>
    <submittedName>
        <fullName evidence="2">Uncharacterized protein</fullName>
    </submittedName>
</protein>
<accession>A0A3D8S8Z1</accession>
<feature type="compositionally biased region" description="Basic and acidic residues" evidence="1">
    <location>
        <begin position="1"/>
        <end position="47"/>
    </location>
</feature>
<dbReference type="EMBL" id="PDLM01000003">
    <property type="protein sequence ID" value="RDW82825.1"/>
    <property type="molecule type" value="Genomic_DNA"/>
</dbReference>